<name>A0AAD7JKW8_9AGAR</name>
<organism evidence="1 2">
    <name type="scientific">Mycena maculata</name>
    <dbReference type="NCBI Taxonomy" id="230809"/>
    <lineage>
        <taxon>Eukaryota</taxon>
        <taxon>Fungi</taxon>
        <taxon>Dikarya</taxon>
        <taxon>Basidiomycota</taxon>
        <taxon>Agaricomycotina</taxon>
        <taxon>Agaricomycetes</taxon>
        <taxon>Agaricomycetidae</taxon>
        <taxon>Agaricales</taxon>
        <taxon>Marasmiineae</taxon>
        <taxon>Mycenaceae</taxon>
        <taxon>Mycena</taxon>
    </lineage>
</organism>
<protein>
    <submittedName>
        <fullName evidence="1">Uncharacterized protein</fullName>
    </submittedName>
</protein>
<accession>A0AAD7JKW8</accession>
<evidence type="ECO:0000313" key="2">
    <source>
        <dbReference type="Proteomes" id="UP001215280"/>
    </source>
</evidence>
<dbReference type="AlphaFoldDB" id="A0AAD7JKW8"/>
<evidence type="ECO:0000313" key="1">
    <source>
        <dbReference type="EMBL" id="KAJ7765449.1"/>
    </source>
</evidence>
<keyword evidence="2" id="KW-1185">Reference proteome</keyword>
<gene>
    <name evidence="1" type="ORF">DFH07DRAFT_955689</name>
</gene>
<proteinExistence type="predicted"/>
<sequence>MNSTGVPYTPPRFAWKQASKVWVLAPSALGPFVCSNGDRLVVPHTELRDLSGPSVEDDSGEPYNPFLSAHNQGPLRGSIVIVGAPGIGKSTYLKYLLALRCAADLLTVVVISATSVALYRHGRKYQLPLTTKNLNDMPPHTWCLVDGSVSNVPDIVYRASFFVVQVLGSEAHWIAKAMPPPPLLALKPWAPTELVKARWMQRSGPQSLTDEQLVLFCKTFGGFAKDAYNSVHSDYASLVYRAISVMRTESLLESLSGDPIPFVDGKISYRALTIVPQTTTGIPPLRKWAVSPPTPWVGAQLLREFDNFTPEVKSQFWFSLLRHPLGNALAGDLLAIAGSFHAALLYGCPVHGWPVSIFHQCAPEANNILRFDPTIPAAGFLQLRPPSYFTSYPQPPSPVDNLIQQCRFDGDSTDFSPDIYYGPSWTCAISP</sequence>
<comment type="caution">
    <text evidence="1">The sequence shown here is derived from an EMBL/GenBank/DDBJ whole genome shotgun (WGS) entry which is preliminary data.</text>
</comment>
<reference evidence="1" key="1">
    <citation type="submission" date="2023-03" db="EMBL/GenBank/DDBJ databases">
        <title>Massive genome expansion in bonnet fungi (Mycena s.s.) driven by repeated elements and novel gene families across ecological guilds.</title>
        <authorList>
            <consortium name="Lawrence Berkeley National Laboratory"/>
            <person name="Harder C.B."/>
            <person name="Miyauchi S."/>
            <person name="Viragh M."/>
            <person name="Kuo A."/>
            <person name="Thoen E."/>
            <person name="Andreopoulos B."/>
            <person name="Lu D."/>
            <person name="Skrede I."/>
            <person name="Drula E."/>
            <person name="Henrissat B."/>
            <person name="Morin E."/>
            <person name="Kohler A."/>
            <person name="Barry K."/>
            <person name="LaButti K."/>
            <person name="Morin E."/>
            <person name="Salamov A."/>
            <person name="Lipzen A."/>
            <person name="Mereny Z."/>
            <person name="Hegedus B."/>
            <person name="Baldrian P."/>
            <person name="Stursova M."/>
            <person name="Weitz H."/>
            <person name="Taylor A."/>
            <person name="Grigoriev I.V."/>
            <person name="Nagy L.G."/>
            <person name="Martin F."/>
            <person name="Kauserud H."/>
        </authorList>
    </citation>
    <scope>NUCLEOTIDE SEQUENCE</scope>
    <source>
        <strain evidence="1">CBHHK188m</strain>
    </source>
</reference>
<dbReference type="Proteomes" id="UP001215280">
    <property type="component" value="Unassembled WGS sequence"/>
</dbReference>
<dbReference type="EMBL" id="JARJLG010000035">
    <property type="protein sequence ID" value="KAJ7765449.1"/>
    <property type="molecule type" value="Genomic_DNA"/>
</dbReference>